<comment type="similarity">
    <text evidence="1 5">Belongs to the aldehyde dehydrogenase family.</text>
</comment>
<dbReference type="Gene3D" id="3.40.605.10">
    <property type="entry name" value="Aldehyde Dehydrogenase, Chain A, domain 1"/>
    <property type="match status" value="1"/>
</dbReference>
<sequence length="506" mass="54624">MDNEESHGEIRQRHRRAIDEATAEITFGAWIDGETRSASTGETFRTTDPVIDETIAEVPRCTSEDIETAVDAAQSSFEGEWGSLGVSERSALLNEWADELSAHRDTLGLLESLDTGKPLEFAKEEIDGAIAFLSYYADIARSHGGKQIPVDGDSLVYTQREPYGVCGQITPWNFPLYLLSWKVGPALATGNTVVIKPAELTPLTALYAAQLSEGILPDGVLNVVPGYGEEAGAPLTEHEDVRKLAFTGEDLTGETIMKAAAANITPVTLELGGKSPMIVFPDADVETAAEAAADGIFYNTGQACDAASRILLHEDIKAEFTEAFLDHAADYTVGDPLEEGTMMGPLAHQGQYEKVTDYIELGTEEGATVLTGGSAPDDPDLEDGWFIEPTIFDDVSNDMRIAQEEIFGPVECLLTFSDYDEAIEMANDIEYGLAGYVITENASLAHQAASDIEAGLIAVNKYPGDDLGVPFGGYKRSGIGRECAEETLDHYTQTKTVNMRLDEPEL</sequence>
<dbReference type="GO" id="GO:0016620">
    <property type="term" value="F:oxidoreductase activity, acting on the aldehyde or oxo group of donors, NAD or NADP as acceptor"/>
    <property type="evidence" value="ECO:0007669"/>
    <property type="project" value="InterPro"/>
</dbReference>
<accession>A0AAF0T1X7</accession>
<dbReference type="PANTHER" id="PTHR11699">
    <property type="entry name" value="ALDEHYDE DEHYDROGENASE-RELATED"/>
    <property type="match status" value="1"/>
</dbReference>
<organism evidence="7 8">
    <name type="scientific">Natrinema thermotolerans</name>
    <dbReference type="NCBI Taxonomy" id="121872"/>
    <lineage>
        <taxon>Archaea</taxon>
        <taxon>Methanobacteriati</taxon>
        <taxon>Methanobacteriota</taxon>
        <taxon>Stenosarchaea group</taxon>
        <taxon>Halobacteria</taxon>
        <taxon>Halobacteriales</taxon>
        <taxon>Natrialbaceae</taxon>
        <taxon>Natrinema</taxon>
    </lineage>
</organism>
<dbReference type="PROSITE" id="PS00687">
    <property type="entry name" value="ALDEHYDE_DEHYDR_GLU"/>
    <property type="match status" value="1"/>
</dbReference>
<proteinExistence type="inferred from homology"/>
<dbReference type="Proteomes" id="UP001224926">
    <property type="component" value="Chromosome"/>
</dbReference>
<feature type="domain" description="Aldehyde dehydrogenase" evidence="6">
    <location>
        <begin position="39"/>
        <end position="497"/>
    </location>
</feature>
<evidence type="ECO:0000313" key="7">
    <source>
        <dbReference type="EMBL" id="WMT08625.1"/>
    </source>
</evidence>
<dbReference type="FunFam" id="3.40.309.10:FF:000012">
    <property type="entry name" value="Betaine aldehyde dehydrogenase"/>
    <property type="match status" value="1"/>
</dbReference>
<name>A0AAF0T1X7_9EURY</name>
<dbReference type="Gene3D" id="3.40.309.10">
    <property type="entry name" value="Aldehyde Dehydrogenase, Chain A, domain 2"/>
    <property type="match status" value="1"/>
</dbReference>
<reference evidence="7 8" key="1">
    <citation type="submission" date="2022-07" db="EMBL/GenBank/DDBJ databases">
        <title>Two temperate virus in Haloterrigena jeotgali A29.</title>
        <authorList>
            <person name="Deng X."/>
        </authorList>
    </citation>
    <scope>NUCLEOTIDE SEQUENCE [LARGE SCALE GENOMIC DNA]</scope>
    <source>
        <strain evidence="7 8">A29</strain>
    </source>
</reference>
<dbReference type="InterPro" id="IPR016161">
    <property type="entry name" value="Ald_DH/histidinol_DH"/>
</dbReference>
<dbReference type="InterPro" id="IPR016163">
    <property type="entry name" value="Ald_DH_C"/>
</dbReference>
<gene>
    <name evidence="7" type="ORF">NP511_03085</name>
</gene>
<comment type="subunit">
    <text evidence="2">Homotetramer.</text>
</comment>
<dbReference type="InterPro" id="IPR029510">
    <property type="entry name" value="Ald_DH_CS_GLU"/>
</dbReference>
<evidence type="ECO:0000256" key="5">
    <source>
        <dbReference type="RuleBase" id="RU003345"/>
    </source>
</evidence>
<evidence type="ECO:0000256" key="4">
    <source>
        <dbReference type="PROSITE-ProRule" id="PRU10007"/>
    </source>
</evidence>
<dbReference type="InterPro" id="IPR016162">
    <property type="entry name" value="Ald_DH_N"/>
</dbReference>
<dbReference type="InterPro" id="IPR015590">
    <property type="entry name" value="Aldehyde_DH_dom"/>
</dbReference>
<evidence type="ECO:0000313" key="8">
    <source>
        <dbReference type="Proteomes" id="UP001224926"/>
    </source>
</evidence>
<dbReference type="RefSeq" id="WP_049964354.1">
    <property type="nucleotide sequence ID" value="NZ_CP101873.1"/>
</dbReference>
<dbReference type="GeneID" id="84212893"/>
<evidence type="ECO:0000256" key="3">
    <source>
        <dbReference type="ARBA" id="ARBA00023002"/>
    </source>
</evidence>
<protein>
    <submittedName>
        <fullName evidence="7">Aldehyde dehydrogenase family protein</fullName>
    </submittedName>
</protein>
<dbReference type="FunFam" id="3.40.605.10:FF:000007">
    <property type="entry name" value="NAD/NADP-dependent betaine aldehyde dehydrogenase"/>
    <property type="match status" value="1"/>
</dbReference>
<dbReference type="GeneID" id="39860584"/>
<evidence type="ECO:0000259" key="6">
    <source>
        <dbReference type="Pfam" id="PF00171"/>
    </source>
</evidence>
<dbReference type="Pfam" id="PF00171">
    <property type="entry name" value="Aldedh"/>
    <property type="match status" value="1"/>
</dbReference>
<keyword evidence="8" id="KW-1185">Reference proteome</keyword>
<dbReference type="EMBL" id="CP101873">
    <property type="protein sequence ID" value="WMT08625.1"/>
    <property type="molecule type" value="Genomic_DNA"/>
</dbReference>
<dbReference type="AlphaFoldDB" id="A0AAF0T1X7"/>
<keyword evidence="3 5" id="KW-0560">Oxidoreductase</keyword>
<evidence type="ECO:0000256" key="2">
    <source>
        <dbReference type="ARBA" id="ARBA00011881"/>
    </source>
</evidence>
<feature type="active site" evidence="4">
    <location>
        <position position="270"/>
    </location>
</feature>
<dbReference type="SUPFAM" id="SSF53720">
    <property type="entry name" value="ALDH-like"/>
    <property type="match status" value="1"/>
</dbReference>
<evidence type="ECO:0000256" key="1">
    <source>
        <dbReference type="ARBA" id="ARBA00009986"/>
    </source>
</evidence>